<evidence type="ECO:0000313" key="2">
    <source>
        <dbReference type="EMBL" id="SGY72385.1"/>
    </source>
</evidence>
<sequence>MNFSSFKALGQSLGASLSDLEASLAQVIPDSVTAGASSSSSSSASAQQQQLRQSRGTPQRQTSSSSQRRTAADSTSSTPSPSPQRSYGDALARATSPTSPLSSLSNAGASLPSASAVADSFRERLRKGRQSIESASKSSIDLVRSQAQAGR</sequence>
<dbReference type="Proteomes" id="UP000249464">
    <property type="component" value="Unassembled WGS sequence"/>
</dbReference>
<feature type="compositionally biased region" description="Polar residues" evidence="1">
    <location>
        <begin position="131"/>
        <end position="151"/>
    </location>
</feature>
<evidence type="ECO:0000313" key="3">
    <source>
        <dbReference type="Proteomes" id="UP000249464"/>
    </source>
</evidence>
<name>A0A2X0N3Z0_9BASI</name>
<gene>
    <name evidence="2" type="primary">BQ5605_C005g03166</name>
    <name evidence="2" type="ORF">BQ5605_C005G03166</name>
</gene>
<organism evidence="2 3">
    <name type="scientific">Microbotryum silenes-dioicae</name>
    <dbReference type="NCBI Taxonomy" id="796604"/>
    <lineage>
        <taxon>Eukaryota</taxon>
        <taxon>Fungi</taxon>
        <taxon>Dikarya</taxon>
        <taxon>Basidiomycota</taxon>
        <taxon>Pucciniomycotina</taxon>
        <taxon>Microbotryomycetes</taxon>
        <taxon>Microbotryales</taxon>
        <taxon>Microbotryaceae</taxon>
        <taxon>Microbotryum</taxon>
    </lineage>
</organism>
<feature type="region of interest" description="Disordered" evidence="1">
    <location>
        <begin position="31"/>
        <end position="151"/>
    </location>
</feature>
<feature type="compositionally biased region" description="Low complexity" evidence="1">
    <location>
        <begin position="36"/>
        <end position="86"/>
    </location>
</feature>
<feature type="compositionally biased region" description="Low complexity" evidence="1">
    <location>
        <begin position="95"/>
        <end position="105"/>
    </location>
</feature>
<dbReference type="AlphaFoldDB" id="A0A2X0N3Z0"/>
<accession>A0A2X0N3Z0</accession>
<evidence type="ECO:0000256" key="1">
    <source>
        <dbReference type="SAM" id="MobiDB-lite"/>
    </source>
</evidence>
<dbReference type="EMBL" id="FQNC01000047">
    <property type="protein sequence ID" value="SGY72385.1"/>
    <property type="molecule type" value="Genomic_DNA"/>
</dbReference>
<protein>
    <submittedName>
        <fullName evidence="2">BQ5605_C005g03166 protein</fullName>
    </submittedName>
</protein>
<proteinExistence type="predicted"/>
<keyword evidence="3" id="KW-1185">Reference proteome</keyword>
<reference evidence="2 3" key="1">
    <citation type="submission" date="2016-11" db="EMBL/GenBank/DDBJ databases">
        <authorList>
            <person name="Jaros S."/>
            <person name="Januszkiewicz K."/>
            <person name="Wedrychowicz H."/>
        </authorList>
    </citation>
    <scope>NUCLEOTIDE SEQUENCE [LARGE SCALE GENOMIC DNA]</scope>
</reference>